<dbReference type="GeneID" id="79266706"/>
<gene>
    <name evidence="1" type="ORF">ACFQJ4_06815</name>
</gene>
<keyword evidence="2" id="KW-1185">Reference proteome</keyword>
<protein>
    <submittedName>
        <fullName evidence="1">Uncharacterized protein</fullName>
    </submittedName>
</protein>
<dbReference type="RefSeq" id="WP_276236049.1">
    <property type="nucleotide sequence ID" value="NZ_CP119802.1"/>
</dbReference>
<accession>A0ABD5ZNU4</accession>
<dbReference type="EMBL" id="JBHTAP010000001">
    <property type="protein sequence ID" value="MFC7235027.1"/>
    <property type="molecule type" value="Genomic_DNA"/>
</dbReference>
<evidence type="ECO:0000313" key="1">
    <source>
        <dbReference type="EMBL" id="MFC7235027.1"/>
    </source>
</evidence>
<name>A0ABD5ZNU4_9EURY</name>
<dbReference type="AlphaFoldDB" id="A0ABD5ZNU4"/>
<organism evidence="1 2">
    <name type="scientific">Halosegnis marinus</name>
    <dbReference type="NCBI Taxonomy" id="3034023"/>
    <lineage>
        <taxon>Archaea</taxon>
        <taxon>Methanobacteriati</taxon>
        <taxon>Methanobacteriota</taxon>
        <taxon>Stenosarchaea group</taxon>
        <taxon>Halobacteria</taxon>
        <taxon>Halobacteriales</taxon>
        <taxon>Natronomonadaceae</taxon>
        <taxon>Halosegnis</taxon>
    </lineage>
</organism>
<proteinExistence type="predicted"/>
<sequence length="177" mass="18116">MTRVRYAFVLLVVLLAAGCTAPGGTPTETAGPTSDVTVSVANEDPATPVVITVGVAPPGHAGLAVEFANGTVREFPDATGIDDVPSEVLPRAVSLRPYGDDVQTRVYRFDAAASASAVFEDVPRNATVYHSVAFGSGDAPLGTSGRLECGPTALFDTVDVTVYNDSVVSVGNGCIES</sequence>
<evidence type="ECO:0000313" key="2">
    <source>
        <dbReference type="Proteomes" id="UP001596398"/>
    </source>
</evidence>
<reference evidence="1 2" key="1">
    <citation type="journal article" date="2019" name="Int. J. Syst. Evol. Microbiol.">
        <title>The Global Catalogue of Microorganisms (GCM) 10K type strain sequencing project: providing services to taxonomists for standard genome sequencing and annotation.</title>
        <authorList>
            <consortium name="The Broad Institute Genomics Platform"/>
            <consortium name="The Broad Institute Genome Sequencing Center for Infectious Disease"/>
            <person name="Wu L."/>
            <person name="Ma J."/>
        </authorList>
    </citation>
    <scope>NUCLEOTIDE SEQUENCE [LARGE SCALE GENOMIC DNA]</scope>
    <source>
        <strain evidence="1 2">DT85</strain>
    </source>
</reference>
<comment type="caution">
    <text evidence="1">The sequence shown here is derived from an EMBL/GenBank/DDBJ whole genome shotgun (WGS) entry which is preliminary data.</text>
</comment>
<dbReference type="PROSITE" id="PS51257">
    <property type="entry name" value="PROKAR_LIPOPROTEIN"/>
    <property type="match status" value="1"/>
</dbReference>
<dbReference type="Proteomes" id="UP001596398">
    <property type="component" value="Unassembled WGS sequence"/>
</dbReference>